<protein>
    <recommendedName>
        <fullName evidence="1">Carboxymuconolactone decarboxylase-like domain-containing protein</fullName>
    </recommendedName>
</protein>
<dbReference type="RefSeq" id="WP_189267863.1">
    <property type="nucleotide sequence ID" value="NZ_BMML01000025.1"/>
</dbReference>
<organism evidence="2 3">
    <name type="scientific">Streptomyces fuscichromogenes</name>
    <dbReference type="NCBI Taxonomy" id="1324013"/>
    <lineage>
        <taxon>Bacteria</taxon>
        <taxon>Bacillati</taxon>
        <taxon>Actinomycetota</taxon>
        <taxon>Actinomycetes</taxon>
        <taxon>Kitasatosporales</taxon>
        <taxon>Streptomycetaceae</taxon>
        <taxon>Streptomyces</taxon>
    </lineage>
</organism>
<dbReference type="Pfam" id="PF02627">
    <property type="entry name" value="CMD"/>
    <property type="match status" value="1"/>
</dbReference>
<dbReference type="Gene3D" id="1.20.1290.10">
    <property type="entry name" value="AhpD-like"/>
    <property type="match status" value="1"/>
</dbReference>
<dbReference type="InterPro" id="IPR029032">
    <property type="entry name" value="AhpD-like"/>
</dbReference>
<dbReference type="InterPro" id="IPR052512">
    <property type="entry name" value="4CMD/NDH-1_regulator"/>
</dbReference>
<dbReference type="InterPro" id="IPR003779">
    <property type="entry name" value="CMD-like"/>
</dbReference>
<dbReference type="Proteomes" id="UP000653411">
    <property type="component" value="Unassembled WGS sequence"/>
</dbReference>
<dbReference type="PANTHER" id="PTHR33570:SF2">
    <property type="entry name" value="CARBOXYMUCONOLACTONE DECARBOXYLASE-LIKE DOMAIN-CONTAINING PROTEIN"/>
    <property type="match status" value="1"/>
</dbReference>
<name>A0A917XM74_9ACTN</name>
<dbReference type="SUPFAM" id="SSF69118">
    <property type="entry name" value="AhpD-like"/>
    <property type="match status" value="1"/>
</dbReference>
<dbReference type="PANTHER" id="PTHR33570">
    <property type="entry name" value="4-CARBOXYMUCONOLACTONE DECARBOXYLASE FAMILY PROTEIN"/>
    <property type="match status" value="1"/>
</dbReference>
<proteinExistence type="predicted"/>
<comment type="caution">
    <text evidence="2">The sequence shown here is derived from an EMBL/GenBank/DDBJ whole genome shotgun (WGS) entry which is preliminary data.</text>
</comment>
<reference evidence="2" key="1">
    <citation type="journal article" date="2014" name="Int. J. Syst. Evol. Microbiol.">
        <title>Complete genome sequence of Corynebacterium casei LMG S-19264T (=DSM 44701T), isolated from a smear-ripened cheese.</title>
        <authorList>
            <consortium name="US DOE Joint Genome Institute (JGI-PGF)"/>
            <person name="Walter F."/>
            <person name="Albersmeier A."/>
            <person name="Kalinowski J."/>
            <person name="Ruckert C."/>
        </authorList>
    </citation>
    <scope>NUCLEOTIDE SEQUENCE</scope>
    <source>
        <strain evidence="2">CGMCC 4.7110</strain>
    </source>
</reference>
<evidence type="ECO:0000259" key="1">
    <source>
        <dbReference type="Pfam" id="PF02627"/>
    </source>
</evidence>
<gene>
    <name evidence="2" type="ORF">GCM10011578_080340</name>
</gene>
<sequence>MDDEAGLRAARAVRREVIGDDGTAAADTLPAGYQDFVTATAWGVWARGGPLSRRDRSLLVLAMTAATGRLGAFRVHLEAAPRAGVTDAEIDELLFQLTAYCGAPAGSEASGILRQVRAAREAG</sequence>
<dbReference type="EMBL" id="BMML01000025">
    <property type="protein sequence ID" value="GGN36757.1"/>
    <property type="molecule type" value="Genomic_DNA"/>
</dbReference>
<accession>A0A917XM74</accession>
<dbReference type="AlphaFoldDB" id="A0A917XM74"/>
<keyword evidence="3" id="KW-1185">Reference proteome</keyword>
<reference evidence="2" key="2">
    <citation type="submission" date="2020-09" db="EMBL/GenBank/DDBJ databases">
        <authorList>
            <person name="Sun Q."/>
            <person name="Zhou Y."/>
        </authorList>
    </citation>
    <scope>NUCLEOTIDE SEQUENCE</scope>
    <source>
        <strain evidence="2">CGMCC 4.7110</strain>
    </source>
</reference>
<dbReference type="GO" id="GO:0051920">
    <property type="term" value="F:peroxiredoxin activity"/>
    <property type="evidence" value="ECO:0007669"/>
    <property type="project" value="InterPro"/>
</dbReference>
<evidence type="ECO:0000313" key="3">
    <source>
        <dbReference type="Proteomes" id="UP000653411"/>
    </source>
</evidence>
<feature type="domain" description="Carboxymuconolactone decarboxylase-like" evidence="1">
    <location>
        <begin position="33"/>
        <end position="114"/>
    </location>
</feature>
<evidence type="ECO:0000313" key="2">
    <source>
        <dbReference type="EMBL" id="GGN36757.1"/>
    </source>
</evidence>